<keyword evidence="2" id="KW-1185">Reference proteome</keyword>
<organism evidence="1 2">
    <name type="scientific">Trichomonas vaginalis (strain ATCC PRA-98 / G3)</name>
    <dbReference type="NCBI Taxonomy" id="412133"/>
    <lineage>
        <taxon>Eukaryota</taxon>
        <taxon>Metamonada</taxon>
        <taxon>Parabasalia</taxon>
        <taxon>Trichomonadida</taxon>
        <taxon>Trichomonadidae</taxon>
        <taxon>Trichomonas</taxon>
    </lineage>
</organism>
<evidence type="ECO:0000313" key="1">
    <source>
        <dbReference type="EMBL" id="EAY04766.1"/>
    </source>
</evidence>
<name>A2ERG3_TRIV3</name>
<protein>
    <submittedName>
        <fullName evidence="1">Uncharacterized protein</fullName>
    </submittedName>
</protein>
<dbReference type="PANTHER" id="PTHR48159:SF1">
    <property type="entry name" value="MEMBRANE-ASSOCIATED GIANT PROTEIN ANTIGEN, PUTATIVE-RELATED"/>
    <property type="match status" value="1"/>
</dbReference>
<proteinExistence type="predicted"/>
<dbReference type="PANTHER" id="PTHR48159">
    <property type="entry name" value="MULE DOMAIN-CONTAINING PROTEIN"/>
    <property type="match status" value="1"/>
</dbReference>
<sequence>MKEESITAYENLVTLLEQEEPTAFNYFAKQWRLHLDKWMIMHPGSNEATNNVSEGHFRQIKYTFFLGKNHIRIDDFVNMIIREVFPSYLLKIRVANSRDPETRFMRVLQKAKEITDKKWSNDVRRSSYVDT</sequence>
<dbReference type="EMBL" id="DS113466">
    <property type="protein sequence ID" value="EAY04766.1"/>
    <property type="molecule type" value="Genomic_DNA"/>
</dbReference>
<evidence type="ECO:0000313" key="2">
    <source>
        <dbReference type="Proteomes" id="UP000001542"/>
    </source>
</evidence>
<reference evidence="1" key="1">
    <citation type="submission" date="2006-10" db="EMBL/GenBank/DDBJ databases">
        <authorList>
            <person name="Amadeo P."/>
            <person name="Zhao Q."/>
            <person name="Wortman J."/>
            <person name="Fraser-Liggett C."/>
            <person name="Carlton J."/>
        </authorList>
    </citation>
    <scope>NUCLEOTIDE SEQUENCE</scope>
    <source>
        <strain evidence="1">G3</strain>
    </source>
</reference>
<dbReference type="AlphaFoldDB" id="A2ERG3"/>
<dbReference type="Proteomes" id="UP000001542">
    <property type="component" value="Unassembled WGS sequence"/>
</dbReference>
<reference evidence="1" key="2">
    <citation type="journal article" date="2007" name="Science">
        <title>Draft genome sequence of the sexually transmitted pathogen Trichomonas vaginalis.</title>
        <authorList>
            <person name="Carlton J.M."/>
            <person name="Hirt R.P."/>
            <person name="Silva J.C."/>
            <person name="Delcher A.L."/>
            <person name="Schatz M."/>
            <person name="Zhao Q."/>
            <person name="Wortman J.R."/>
            <person name="Bidwell S.L."/>
            <person name="Alsmark U.C.M."/>
            <person name="Besteiro S."/>
            <person name="Sicheritz-Ponten T."/>
            <person name="Noel C.J."/>
            <person name="Dacks J.B."/>
            <person name="Foster P.G."/>
            <person name="Simillion C."/>
            <person name="Van de Peer Y."/>
            <person name="Miranda-Saavedra D."/>
            <person name="Barton G.J."/>
            <person name="Westrop G.D."/>
            <person name="Mueller S."/>
            <person name="Dessi D."/>
            <person name="Fiori P.L."/>
            <person name="Ren Q."/>
            <person name="Paulsen I."/>
            <person name="Zhang H."/>
            <person name="Bastida-Corcuera F.D."/>
            <person name="Simoes-Barbosa A."/>
            <person name="Brown M.T."/>
            <person name="Hayes R.D."/>
            <person name="Mukherjee M."/>
            <person name="Okumura C.Y."/>
            <person name="Schneider R."/>
            <person name="Smith A.J."/>
            <person name="Vanacova S."/>
            <person name="Villalvazo M."/>
            <person name="Haas B.J."/>
            <person name="Pertea M."/>
            <person name="Feldblyum T.V."/>
            <person name="Utterback T.R."/>
            <person name="Shu C.L."/>
            <person name="Osoegawa K."/>
            <person name="de Jong P.J."/>
            <person name="Hrdy I."/>
            <person name="Horvathova L."/>
            <person name="Zubacova Z."/>
            <person name="Dolezal P."/>
            <person name="Malik S.B."/>
            <person name="Logsdon J.M. Jr."/>
            <person name="Henze K."/>
            <person name="Gupta A."/>
            <person name="Wang C.C."/>
            <person name="Dunne R.L."/>
            <person name="Upcroft J.A."/>
            <person name="Upcroft P."/>
            <person name="White O."/>
            <person name="Salzberg S.L."/>
            <person name="Tang P."/>
            <person name="Chiu C.-H."/>
            <person name="Lee Y.-S."/>
            <person name="Embley T.M."/>
            <person name="Coombs G.H."/>
            <person name="Mottram J.C."/>
            <person name="Tachezy J."/>
            <person name="Fraser-Liggett C.M."/>
            <person name="Johnson P.J."/>
        </authorList>
    </citation>
    <scope>NUCLEOTIDE SEQUENCE [LARGE SCALE GENOMIC DNA]</scope>
    <source>
        <strain evidence="1">G3</strain>
    </source>
</reference>
<accession>A2ERG3</accession>
<dbReference type="InParanoid" id="A2ERG3"/>
<dbReference type="VEuPathDB" id="TrichDB:TVAG_289080"/>
<dbReference type="VEuPathDB" id="TrichDB:TVAGG3_0118640"/>
<gene>
    <name evidence="1" type="ORF">TVAG_289080</name>
</gene>